<evidence type="ECO:0000256" key="1">
    <source>
        <dbReference type="ARBA" id="ARBA00003544"/>
    </source>
</evidence>
<dbReference type="Pfam" id="PF01609">
    <property type="entry name" value="DDE_Tnp_1"/>
    <property type="match status" value="1"/>
</dbReference>
<comment type="similarity">
    <text evidence="2">Belongs to the transposase 11 family.</text>
</comment>
<dbReference type="InterPro" id="IPR047959">
    <property type="entry name" value="Transpos_IS5"/>
</dbReference>
<dbReference type="GO" id="GO:0006313">
    <property type="term" value="P:DNA transposition"/>
    <property type="evidence" value="ECO:0007669"/>
    <property type="project" value="InterPro"/>
</dbReference>
<dbReference type="Pfam" id="PF05598">
    <property type="entry name" value="DUF772"/>
    <property type="match status" value="1"/>
</dbReference>
<reference evidence="8 9" key="1">
    <citation type="submission" date="2015-03" db="EMBL/GenBank/DDBJ databases">
        <title>Genome Sequence of Kiloniella spongiae MEBiC09566, isolated from a marine sponge.</title>
        <authorList>
            <person name="Shao Z."/>
            <person name="Wang L."/>
            <person name="Li X."/>
        </authorList>
    </citation>
    <scope>NUCLEOTIDE SEQUENCE [LARGE SCALE GENOMIC DNA]</scope>
    <source>
        <strain evidence="8 9">MEBiC09566</strain>
    </source>
</reference>
<keyword evidence="9" id="KW-1185">Reference proteome</keyword>
<evidence type="ECO:0000256" key="4">
    <source>
        <dbReference type="ARBA" id="ARBA00023125"/>
    </source>
</evidence>
<dbReference type="PANTHER" id="PTHR35604:SF2">
    <property type="entry name" value="TRANSPOSASE INSH FOR INSERTION SEQUENCE ELEMENT IS5A-RELATED"/>
    <property type="match status" value="1"/>
</dbReference>
<keyword evidence="5" id="KW-0233">DNA recombination</keyword>
<evidence type="ECO:0000256" key="2">
    <source>
        <dbReference type="ARBA" id="ARBA00010075"/>
    </source>
</evidence>
<accession>A0A0H2MGV8</accession>
<dbReference type="InterPro" id="IPR008490">
    <property type="entry name" value="Transposase_InsH_N"/>
</dbReference>
<name>A0A0H2MGV8_9PROT</name>
<dbReference type="GO" id="GO:0003677">
    <property type="term" value="F:DNA binding"/>
    <property type="evidence" value="ECO:0007669"/>
    <property type="project" value="UniProtKB-KW"/>
</dbReference>
<comment type="caution">
    <text evidence="8">The sequence shown here is derived from an EMBL/GenBank/DDBJ whole genome shotgun (WGS) entry which is preliminary data.</text>
</comment>
<dbReference type="GO" id="GO:0004803">
    <property type="term" value="F:transposase activity"/>
    <property type="evidence" value="ECO:0007669"/>
    <property type="project" value="InterPro"/>
</dbReference>
<dbReference type="InterPro" id="IPR002559">
    <property type="entry name" value="Transposase_11"/>
</dbReference>
<sequence>MKQSFKTQPALFATHELLDHPALSALEGIEGLIDWTALEPLLPQGEGRTGRPGYAAMTLFRALLLGIWHNLSDVKLEAQLARDLMFRKFCRLEMDQGVPQASTLGRFRIALEKTGHLDAVLTQINEQLSQSNVILQEGRVAIVDATLVEAAQSGLRKPDPEAGSHVKVNTKGKVQAKWGYQAFVNCDEDGFIFATALTPGNRHEINSLTDLLYGSEAALYADSAYSSQKVREWMTERGITDQVQRKGYRGRTLSATERARNVEIGVTRGRVEAIFGSMKRLWGMGRSRFMGLARTHAQFTLAAIGWNLTKGARFRKAYG</sequence>
<feature type="domain" description="Transposase InsH N-terminal" evidence="7">
    <location>
        <begin position="25"/>
        <end position="108"/>
    </location>
</feature>
<evidence type="ECO:0008006" key="10">
    <source>
        <dbReference type="Google" id="ProtNLM"/>
    </source>
</evidence>
<dbReference type="AlphaFoldDB" id="A0A0H2MGV8"/>
<evidence type="ECO:0000313" key="9">
    <source>
        <dbReference type="Proteomes" id="UP000035444"/>
    </source>
</evidence>
<evidence type="ECO:0000259" key="7">
    <source>
        <dbReference type="Pfam" id="PF05598"/>
    </source>
</evidence>
<dbReference type="PANTHER" id="PTHR35604">
    <property type="entry name" value="TRANSPOSASE INSH FOR INSERTION SEQUENCE ELEMENT IS5A-RELATED"/>
    <property type="match status" value="1"/>
</dbReference>
<keyword evidence="3" id="KW-0815">Transposition</keyword>
<feature type="domain" description="Transposase IS4-like" evidence="6">
    <location>
        <begin position="137"/>
        <end position="308"/>
    </location>
</feature>
<keyword evidence="4" id="KW-0238">DNA-binding</keyword>
<proteinExistence type="inferred from homology"/>
<dbReference type="NCBIfam" id="NF033581">
    <property type="entry name" value="transpos_IS5_4"/>
    <property type="match status" value="1"/>
</dbReference>
<evidence type="ECO:0000259" key="6">
    <source>
        <dbReference type="Pfam" id="PF01609"/>
    </source>
</evidence>
<organism evidence="8 9">
    <name type="scientific">Kiloniella spongiae</name>
    <dbReference type="NCBI Taxonomy" id="1489064"/>
    <lineage>
        <taxon>Bacteria</taxon>
        <taxon>Pseudomonadati</taxon>
        <taxon>Pseudomonadota</taxon>
        <taxon>Alphaproteobacteria</taxon>
        <taxon>Rhodospirillales</taxon>
        <taxon>Kiloniellaceae</taxon>
        <taxon>Kiloniella</taxon>
    </lineage>
</organism>
<evidence type="ECO:0000256" key="5">
    <source>
        <dbReference type="ARBA" id="ARBA00023172"/>
    </source>
</evidence>
<evidence type="ECO:0000313" key="8">
    <source>
        <dbReference type="EMBL" id="KLN61834.1"/>
    </source>
</evidence>
<dbReference type="RefSeq" id="WP_047763171.1">
    <property type="nucleotide sequence ID" value="NZ_LAQL01000003.1"/>
</dbReference>
<dbReference type="EMBL" id="LAQL01000003">
    <property type="protein sequence ID" value="KLN61834.1"/>
    <property type="molecule type" value="Genomic_DNA"/>
</dbReference>
<protein>
    <recommendedName>
        <fullName evidence="10">Transposase</fullName>
    </recommendedName>
</protein>
<evidence type="ECO:0000256" key="3">
    <source>
        <dbReference type="ARBA" id="ARBA00022578"/>
    </source>
</evidence>
<comment type="function">
    <text evidence="1">Involved in the transposition of the insertion sequence IS5.</text>
</comment>
<dbReference type="OrthoDB" id="9774608at2"/>
<dbReference type="Proteomes" id="UP000035444">
    <property type="component" value="Unassembled WGS sequence"/>
</dbReference>
<gene>
    <name evidence="8" type="ORF">WH96_05970</name>
</gene>